<proteinExistence type="predicted"/>
<dbReference type="KEGG" id="hsk:H4317_13490"/>
<keyword evidence="1" id="KW-0812">Transmembrane</keyword>
<keyword evidence="1" id="KW-0472">Membrane</keyword>
<sequence>MYILYLLPASISFLLVFLQARTQAKRNMPLMLHFRCHILAVGGLSSLLVYSLLFSSRYSAVPSGAVYVVLPAVVILLPLTLNYLAIRLFY</sequence>
<keyword evidence="3" id="KW-1185">Reference proteome</keyword>
<dbReference type="EMBL" id="CP060202">
    <property type="protein sequence ID" value="QNH61176.1"/>
    <property type="molecule type" value="Genomic_DNA"/>
</dbReference>
<evidence type="ECO:0000313" key="2">
    <source>
        <dbReference type="EMBL" id="QNH61176.1"/>
    </source>
</evidence>
<dbReference type="Proteomes" id="UP000515489">
    <property type="component" value="Chromosome"/>
</dbReference>
<accession>A0A7G7W483</accession>
<organism evidence="2 3">
    <name type="scientific">Hymenobacter sediminicola</name>
    <dbReference type="NCBI Taxonomy" id="2761579"/>
    <lineage>
        <taxon>Bacteria</taxon>
        <taxon>Pseudomonadati</taxon>
        <taxon>Bacteroidota</taxon>
        <taxon>Cytophagia</taxon>
        <taxon>Cytophagales</taxon>
        <taxon>Hymenobacteraceae</taxon>
        <taxon>Hymenobacter</taxon>
    </lineage>
</organism>
<reference evidence="2 3" key="1">
    <citation type="submission" date="2020-08" db="EMBL/GenBank/DDBJ databases">
        <title>Hymenobacter sp. S2-20-2 genome sequencing.</title>
        <authorList>
            <person name="Jin L."/>
        </authorList>
    </citation>
    <scope>NUCLEOTIDE SEQUENCE [LARGE SCALE GENOMIC DNA]</scope>
    <source>
        <strain evidence="2 3">S2-20-2</strain>
    </source>
</reference>
<keyword evidence="1" id="KW-1133">Transmembrane helix</keyword>
<gene>
    <name evidence="2" type="ORF">H4317_13490</name>
</gene>
<feature type="transmembrane region" description="Helical" evidence="1">
    <location>
        <begin position="65"/>
        <end position="86"/>
    </location>
</feature>
<dbReference type="RefSeq" id="WP_185887106.1">
    <property type="nucleotide sequence ID" value="NZ_CP060202.1"/>
</dbReference>
<protein>
    <submittedName>
        <fullName evidence="2">Uncharacterized protein</fullName>
    </submittedName>
</protein>
<feature type="transmembrane region" description="Helical" evidence="1">
    <location>
        <begin position="32"/>
        <end position="53"/>
    </location>
</feature>
<name>A0A7G7W483_9BACT</name>
<dbReference type="AlphaFoldDB" id="A0A7G7W483"/>
<evidence type="ECO:0000256" key="1">
    <source>
        <dbReference type="SAM" id="Phobius"/>
    </source>
</evidence>
<evidence type="ECO:0000313" key="3">
    <source>
        <dbReference type="Proteomes" id="UP000515489"/>
    </source>
</evidence>